<dbReference type="EMBL" id="KN834824">
    <property type="protein sequence ID" value="KIK53799.1"/>
    <property type="molecule type" value="Genomic_DNA"/>
</dbReference>
<name>A0A0D0BVV5_9AGAR</name>
<dbReference type="OrthoDB" id="6109at2759"/>
<evidence type="ECO:0000313" key="2">
    <source>
        <dbReference type="Proteomes" id="UP000053593"/>
    </source>
</evidence>
<proteinExistence type="predicted"/>
<organism evidence="1 2">
    <name type="scientific">Collybiopsis luxurians FD-317 M1</name>
    <dbReference type="NCBI Taxonomy" id="944289"/>
    <lineage>
        <taxon>Eukaryota</taxon>
        <taxon>Fungi</taxon>
        <taxon>Dikarya</taxon>
        <taxon>Basidiomycota</taxon>
        <taxon>Agaricomycotina</taxon>
        <taxon>Agaricomycetes</taxon>
        <taxon>Agaricomycetidae</taxon>
        <taxon>Agaricales</taxon>
        <taxon>Marasmiineae</taxon>
        <taxon>Omphalotaceae</taxon>
        <taxon>Collybiopsis</taxon>
        <taxon>Collybiopsis luxurians</taxon>
    </lineage>
</organism>
<dbReference type="HOGENOM" id="CLU_1235156_0_0_1"/>
<evidence type="ECO:0000313" key="1">
    <source>
        <dbReference type="EMBL" id="KIK53799.1"/>
    </source>
</evidence>
<dbReference type="AlphaFoldDB" id="A0A0D0BVV5"/>
<dbReference type="Proteomes" id="UP000053593">
    <property type="component" value="Unassembled WGS sequence"/>
</dbReference>
<keyword evidence="2" id="KW-1185">Reference proteome</keyword>
<protein>
    <submittedName>
        <fullName evidence="1">Uncharacterized protein</fullName>
    </submittedName>
</protein>
<sequence length="224" mass="24649">MDNSAEIIAQTMEGHGARTGTNVVDISAVPPPPPPNHPSQQTRIVFLILQHQNKSIKDPHHAHPPHPLALPNGPPLGTILPFRRREQDGHCDTRKMDVDLDSNGDARSRVLYTPSFILSLPISVSSSIHNLIDFVFPCGFHNPTIAVLYSGRPTWTCRLKEAKDTWALVIFPMSMSTMSSASATSFSAYGLDCLRPCPPIRRIIMSIKNLLFDAQVVRGTWGVG</sequence>
<accession>A0A0D0BVV5</accession>
<gene>
    <name evidence="1" type="ORF">GYMLUDRAFT_250123</name>
</gene>
<reference evidence="1 2" key="1">
    <citation type="submission" date="2014-04" db="EMBL/GenBank/DDBJ databases">
        <title>Evolutionary Origins and Diversification of the Mycorrhizal Mutualists.</title>
        <authorList>
            <consortium name="DOE Joint Genome Institute"/>
            <consortium name="Mycorrhizal Genomics Consortium"/>
            <person name="Kohler A."/>
            <person name="Kuo A."/>
            <person name="Nagy L.G."/>
            <person name="Floudas D."/>
            <person name="Copeland A."/>
            <person name="Barry K.W."/>
            <person name="Cichocki N."/>
            <person name="Veneault-Fourrey C."/>
            <person name="LaButti K."/>
            <person name="Lindquist E.A."/>
            <person name="Lipzen A."/>
            <person name="Lundell T."/>
            <person name="Morin E."/>
            <person name="Murat C."/>
            <person name="Riley R."/>
            <person name="Ohm R."/>
            <person name="Sun H."/>
            <person name="Tunlid A."/>
            <person name="Henrissat B."/>
            <person name="Grigoriev I.V."/>
            <person name="Hibbett D.S."/>
            <person name="Martin F."/>
        </authorList>
    </citation>
    <scope>NUCLEOTIDE SEQUENCE [LARGE SCALE GENOMIC DNA]</scope>
    <source>
        <strain evidence="1 2">FD-317 M1</strain>
    </source>
</reference>